<keyword evidence="2" id="KW-1185">Reference proteome</keyword>
<evidence type="ECO:0000313" key="2">
    <source>
        <dbReference type="Proteomes" id="UP000254866"/>
    </source>
</evidence>
<accession>A0A370TGA6</accession>
<organism evidence="1 2">
    <name type="scientific">Venustampulla echinocandica</name>
    <dbReference type="NCBI Taxonomy" id="2656787"/>
    <lineage>
        <taxon>Eukaryota</taxon>
        <taxon>Fungi</taxon>
        <taxon>Dikarya</taxon>
        <taxon>Ascomycota</taxon>
        <taxon>Pezizomycotina</taxon>
        <taxon>Leotiomycetes</taxon>
        <taxon>Helotiales</taxon>
        <taxon>Pleuroascaceae</taxon>
        <taxon>Venustampulla</taxon>
    </lineage>
</organism>
<protein>
    <submittedName>
        <fullName evidence="1">Uncharacterized protein</fullName>
    </submittedName>
</protein>
<gene>
    <name evidence="1" type="ORF">BP5553_08306</name>
</gene>
<dbReference type="Proteomes" id="UP000254866">
    <property type="component" value="Unassembled WGS sequence"/>
</dbReference>
<dbReference type="STRING" id="2656787.A0A370TGA6"/>
<dbReference type="EMBL" id="NPIC01000008">
    <property type="protein sequence ID" value="RDL33938.1"/>
    <property type="molecule type" value="Genomic_DNA"/>
</dbReference>
<sequence length="313" mass="35919">MNPQTPPEIAAPEALPLRLEIASLQGHEAFRFFHVRESHINPFEEIPCSPIPQYLKDNIARIYHVTNAETYLETAAISRTILDQLLIWCLYEEGQIPAQEHEQPENTNGSASPHLPTEEDPAKLELLHDMPLSKVVRHEGETKLLSEFADYSVWYDRAAKKTLATNLVILGSKRYPCTDAALPQLRCYMGIIHSTRKEESKENCVVYGAVSDGKTFRFCRIDNDGFYGQSCLLEWRSQKHQDQIYSIVRFFLREAALSSPSTTPIKDPMRRRIVLSSFGKPKPPETFDSIPWTVYYEDELDSDCEIVDLNWQQ</sequence>
<dbReference type="AlphaFoldDB" id="A0A370TGA6"/>
<dbReference type="OrthoDB" id="2103397at2759"/>
<dbReference type="RefSeq" id="XP_031867220.1">
    <property type="nucleotide sequence ID" value="XM_032016929.1"/>
</dbReference>
<proteinExistence type="predicted"/>
<comment type="caution">
    <text evidence="1">The sequence shown here is derived from an EMBL/GenBank/DDBJ whole genome shotgun (WGS) entry which is preliminary data.</text>
</comment>
<dbReference type="GeneID" id="43601155"/>
<evidence type="ECO:0000313" key="1">
    <source>
        <dbReference type="EMBL" id="RDL33938.1"/>
    </source>
</evidence>
<name>A0A370TGA6_9HELO</name>
<reference evidence="1 2" key="1">
    <citation type="journal article" date="2018" name="IMA Fungus">
        <title>IMA Genome-F 9: Draft genome sequence of Annulohypoxylon stygium, Aspergillus mulundensis, Berkeleyomyces basicola (syn. Thielaviopsis basicola), Ceratocystis smalleyi, two Cercospora beticola strains, Coleophoma cylindrospora, Fusarium fracticaudum, Phialophora cf. hyalina, and Morchella septimelata.</title>
        <authorList>
            <person name="Wingfield B.D."/>
            <person name="Bills G.F."/>
            <person name="Dong Y."/>
            <person name="Huang W."/>
            <person name="Nel W.J."/>
            <person name="Swalarsk-Parry B.S."/>
            <person name="Vaghefi N."/>
            <person name="Wilken P.M."/>
            <person name="An Z."/>
            <person name="de Beer Z.W."/>
            <person name="De Vos L."/>
            <person name="Chen L."/>
            <person name="Duong T.A."/>
            <person name="Gao Y."/>
            <person name="Hammerbacher A."/>
            <person name="Kikkert J.R."/>
            <person name="Li Y."/>
            <person name="Li H."/>
            <person name="Li K."/>
            <person name="Li Q."/>
            <person name="Liu X."/>
            <person name="Ma X."/>
            <person name="Naidoo K."/>
            <person name="Pethybridge S.J."/>
            <person name="Sun J."/>
            <person name="Steenkamp E.T."/>
            <person name="van der Nest M.A."/>
            <person name="van Wyk S."/>
            <person name="Wingfield M.J."/>
            <person name="Xiong C."/>
            <person name="Yue Q."/>
            <person name="Zhang X."/>
        </authorList>
    </citation>
    <scope>NUCLEOTIDE SEQUENCE [LARGE SCALE GENOMIC DNA]</scope>
    <source>
        <strain evidence="1 2">BP 5553</strain>
    </source>
</reference>